<dbReference type="GO" id="GO:0005509">
    <property type="term" value="F:calcium ion binding"/>
    <property type="evidence" value="ECO:0007669"/>
    <property type="project" value="InterPro"/>
</dbReference>
<dbReference type="InterPro" id="IPR011992">
    <property type="entry name" value="EF-hand-dom_pair"/>
</dbReference>
<evidence type="ECO:0000313" key="4">
    <source>
        <dbReference type="Proteomes" id="UP000663828"/>
    </source>
</evidence>
<name>A0A815HFD7_ADIRI</name>
<sequence>MSAQANVNGEHAIETLTYEIGLDVALAGFTKNPIEYEKYSAAANANARHSYGLGPDVGIGAPNVARRSAQYDPAAAMFDYADVNHDGGIDQAEFSTLMRSL</sequence>
<accession>A0A815HFD7</accession>
<organism evidence="3 5">
    <name type="scientific">Adineta ricciae</name>
    <name type="common">Rotifer</name>
    <dbReference type="NCBI Taxonomy" id="249248"/>
    <lineage>
        <taxon>Eukaryota</taxon>
        <taxon>Metazoa</taxon>
        <taxon>Spiralia</taxon>
        <taxon>Gnathifera</taxon>
        <taxon>Rotifera</taxon>
        <taxon>Eurotatoria</taxon>
        <taxon>Bdelloidea</taxon>
        <taxon>Adinetida</taxon>
        <taxon>Adinetidae</taxon>
        <taxon>Adineta</taxon>
    </lineage>
</organism>
<evidence type="ECO:0000313" key="5">
    <source>
        <dbReference type="Proteomes" id="UP000663852"/>
    </source>
</evidence>
<dbReference type="Proteomes" id="UP000663852">
    <property type="component" value="Unassembled WGS sequence"/>
</dbReference>
<reference evidence="3" key="1">
    <citation type="submission" date="2021-02" db="EMBL/GenBank/DDBJ databases">
        <authorList>
            <person name="Nowell W R."/>
        </authorList>
    </citation>
    <scope>NUCLEOTIDE SEQUENCE</scope>
</reference>
<dbReference type="SUPFAM" id="SSF47473">
    <property type="entry name" value="EF-hand"/>
    <property type="match status" value="1"/>
</dbReference>
<dbReference type="OrthoDB" id="10015417at2759"/>
<dbReference type="EMBL" id="CAJNOR010000316">
    <property type="protein sequence ID" value="CAF0878114.1"/>
    <property type="molecule type" value="Genomic_DNA"/>
</dbReference>
<dbReference type="PROSITE" id="PS50222">
    <property type="entry name" value="EF_HAND_2"/>
    <property type="match status" value="1"/>
</dbReference>
<comment type="caution">
    <text evidence="3">The sequence shown here is derived from an EMBL/GenBank/DDBJ whole genome shotgun (WGS) entry which is preliminary data.</text>
</comment>
<feature type="domain" description="EF-hand" evidence="1">
    <location>
        <begin position="69"/>
        <end position="101"/>
    </location>
</feature>
<evidence type="ECO:0000259" key="1">
    <source>
        <dbReference type="PROSITE" id="PS50222"/>
    </source>
</evidence>
<keyword evidence="4" id="KW-1185">Reference proteome</keyword>
<evidence type="ECO:0000313" key="3">
    <source>
        <dbReference type="EMBL" id="CAF1353245.1"/>
    </source>
</evidence>
<gene>
    <name evidence="3" type="ORF">EDS130_LOCUS33404</name>
    <name evidence="2" type="ORF">XAT740_LOCUS6853</name>
</gene>
<proteinExistence type="predicted"/>
<evidence type="ECO:0000313" key="2">
    <source>
        <dbReference type="EMBL" id="CAF0878114.1"/>
    </source>
</evidence>
<dbReference type="Gene3D" id="1.10.238.10">
    <property type="entry name" value="EF-hand"/>
    <property type="match status" value="1"/>
</dbReference>
<dbReference type="AlphaFoldDB" id="A0A815HFD7"/>
<protein>
    <recommendedName>
        <fullName evidence="1">EF-hand domain-containing protein</fullName>
    </recommendedName>
</protein>
<dbReference type="InterPro" id="IPR002048">
    <property type="entry name" value="EF_hand_dom"/>
</dbReference>
<dbReference type="EMBL" id="CAJNOJ010000266">
    <property type="protein sequence ID" value="CAF1353245.1"/>
    <property type="molecule type" value="Genomic_DNA"/>
</dbReference>
<dbReference type="Proteomes" id="UP000663828">
    <property type="component" value="Unassembled WGS sequence"/>
</dbReference>